<sequence>MKTAKPVPSDLSSSRRAQPLRQTRTNPPRSSIPGARAFGSRGSISGGLEEKDIEIFPAITHFADAVTALPKELMRHFTLLKEVDAKIFAPEDDLGKLVDAALSAPLLERRQPPVETQHALGPTSVPMSAQASTNGSIVNGRPASVASVPDADVYNFATAAYDPANIPRRQLFQHCAYTMQNMLVSLDEKNHVISTAAEALNKQLARIDECFPYIELEISEEARYGSTTHWAYPENRVGKSGPGNTSRREVASVNNLSAAAQQLADEAAARSDARKQALLAKKNQKHPHGESDFDDQHDGRHKEKKLHGNSKIRKAADASLGIGLGITNGATTNGNPPKRRKVEKGPAGGAVMERALSGVFGSNGTATKGKAASPSETPGPDPPKKKSRGGATANGQTRKRNNTVTSVMSPTLASSPIRTTFPDSKLVPRVSPPATNGRSASSRARQNSTQSVVENSRQGAELKVSNKQNGNAASMPDLGAAAAITGRSILEIKASMKESASNSKGEHMLENIDKDDPEVVGGVVVGNRKDAVTKQEDPEPNGDAMKAIQTTTITTTKSGRASKPSTPAIPSFPDPPQRSRSSRSALEMGSNNKRSHKKGAGAAAQLIAQQNVEVDDTSSNVQDEDEDEEIGADEPTYCYCNGVSYGEMVACDAGDCEKEWFHLECVGLKVAPRGNAKWYCNDCKEKMKMKRFNGR</sequence>
<organism evidence="14 15">
    <name type="scientific">Cudoniella acicularis</name>
    <dbReference type="NCBI Taxonomy" id="354080"/>
    <lineage>
        <taxon>Eukaryota</taxon>
        <taxon>Fungi</taxon>
        <taxon>Dikarya</taxon>
        <taxon>Ascomycota</taxon>
        <taxon>Pezizomycotina</taxon>
        <taxon>Leotiomycetes</taxon>
        <taxon>Helotiales</taxon>
        <taxon>Tricladiaceae</taxon>
        <taxon>Cudoniella</taxon>
    </lineage>
</organism>
<feature type="compositionally biased region" description="Polar residues" evidence="12">
    <location>
        <begin position="10"/>
        <end position="29"/>
    </location>
</feature>
<dbReference type="GO" id="GO:0006355">
    <property type="term" value="P:regulation of DNA-templated transcription"/>
    <property type="evidence" value="ECO:0007669"/>
    <property type="project" value="TreeGrafter"/>
</dbReference>
<comment type="caution">
    <text evidence="14">The sequence shown here is derived from an EMBL/GenBank/DDBJ whole genome shotgun (WGS) entry which is preliminary data.</text>
</comment>
<dbReference type="SUPFAM" id="SSF57903">
    <property type="entry name" value="FYVE/PHD zinc finger"/>
    <property type="match status" value="1"/>
</dbReference>
<feature type="binding site" evidence="9">
    <location>
        <position position="662"/>
    </location>
    <ligand>
        <name>Zn(2+)</name>
        <dbReference type="ChEBI" id="CHEBI:29105"/>
        <label>1</label>
    </ligand>
</feature>
<evidence type="ECO:0000256" key="10">
    <source>
        <dbReference type="PROSITE-ProRule" id="PRU00146"/>
    </source>
</evidence>
<dbReference type="GO" id="GO:0033698">
    <property type="term" value="C:Rpd3L complex"/>
    <property type="evidence" value="ECO:0007669"/>
    <property type="project" value="TreeGrafter"/>
</dbReference>
<feature type="compositionally biased region" description="Basic residues" evidence="12">
    <location>
        <begin position="302"/>
        <end position="313"/>
    </location>
</feature>
<dbReference type="InterPro" id="IPR024610">
    <property type="entry name" value="ING_N_histone-binding"/>
</dbReference>
<evidence type="ECO:0000313" key="15">
    <source>
        <dbReference type="Proteomes" id="UP000566819"/>
    </source>
</evidence>
<keyword evidence="3 9" id="KW-0479">Metal-binding</keyword>
<dbReference type="InterPro" id="IPR013083">
    <property type="entry name" value="Znf_RING/FYVE/PHD"/>
</dbReference>
<proteinExistence type="inferred from homology"/>
<comment type="subunit">
    <text evidence="11">Component of an histone acetyltransferase complex. Interacts with H3K4me3 and to a lesser extent with H3K4me2.</text>
</comment>
<comment type="domain">
    <text evidence="11">The PHD-type zinc finger mediates the binding to H3K4me3.</text>
</comment>
<feature type="region of interest" description="Disordered" evidence="12">
    <location>
        <begin position="496"/>
        <end position="604"/>
    </location>
</feature>
<feature type="domain" description="PHD-type" evidence="13">
    <location>
        <begin position="635"/>
        <end position="686"/>
    </location>
</feature>
<feature type="binding site" evidence="9">
    <location>
        <position position="638"/>
    </location>
    <ligand>
        <name>Zn(2+)</name>
        <dbReference type="ChEBI" id="CHEBI:29105"/>
        <label>1</label>
    </ligand>
</feature>
<dbReference type="GO" id="GO:0070210">
    <property type="term" value="C:Rpd3L-Expanded complex"/>
    <property type="evidence" value="ECO:0007669"/>
    <property type="project" value="TreeGrafter"/>
</dbReference>
<feature type="region of interest" description="Disordered" evidence="12">
    <location>
        <begin position="1"/>
        <end position="43"/>
    </location>
</feature>
<accession>A0A8H4RS46</accession>
<comment type="subcellular location">
    <subcellularLocation>
        <location evidence="1 11">Nucleus</location>
    </subcellularLocation>
</comment>
<feature type="compositionally biased region" description="Polar residues" evidence="12">
    <location>
        <begin position="433"/>
        <end position="458"/>
    </location>
</feature>
<keyword evidence="6 11" id="KW-0156">Chromatin regulator</keyword>
<dbReference type="Gene3D" id="6.10.140.1740">
    <property type="match status" value="1"/>
</dbReference>
<evidence type="ECO:0000256" key="3">
    <source>
        <dbReference type="ARBA" id="ARBA00022723"/>
    </source>
</evidence>
<evidence type="ECO:0000259" key="13">
    <source>
        <dbReference type="PROSITE" id="PS50016"/>
    </source>
</evidence>
<feature type="compositionally biased region" description="Basic and acidic residues" evidence="12">
    <location>
        <begin position="527"/>
        <end position="537"/>
    </location>
</feature>
<name>A0A8H4RS46_9HELO</name>
<dbReference type="CDD" id="cd15505">
    <property type="entry name" value="PHD_ING"/>
    <property type="match status" value="1"/>
</dbReference>
<dbReference type="InterPro" id="IPR001965">
    <property type="entry name" value="Znf_PHD"/>
</dbReference>
<dbReference type="GO" id="GO:0008270">
    <property type="term" value="F:zinc ion binding"/>
    <property type="evidence" value="ECO:0007669"/>
    <property type="project" value="UniProtKB-KW"/>
</dbReference>
<dbReference type="GO" id="GO:0006325">
    <property type="term" value="P:chromatin organization"/>
    <property type="evidence" value="ECO:0007669"/>
    <property type="project" value="UniProtKB-KW"/>
</dbReference>
<feature type="binding site" evidence="9">
    <location>
        <position position="640"/>
    </location>
    <ligand>
        <name>Zn(2+)</name>
        <dbReference type="ChEBI" id="CHEBI:29105"/>
        <label>1</label>
    </ligand>
</feature>
<evidence type="ECO:0000256" key="4">
    <source>
        <dbReference type="ARBA" id="ARBA00022771"/>
    </source>
</evidence>
<dbReference type="InterPro" id="IPR011011">
    <property type="entry name" value="Znf_FYVE_PHD"/>
</dbReference>
<dbReference type="FunFam" id="3.30.40.10:FF:000569">
    <property type="entry name" value="Chromatin modification-related protein"/>
    <property type="match status" value="1"/>
</dbReference>
<evidence type="ECO:0000256" key="12">
    <source>
        <dbReference type="SAM" id="MobiDB-lite"/>
    </source>
</evidence>
<keyword evidence="7 11" id="KW-0539">Nucleus</keyword>
<dbReference type="PANTHER" id="PTHR10333">
    <property type="entry name" value="INHIBITOR OF GROWTH PROTEIN"/>
    <property type="match status" value="1"/>
</dbReference>
<dbReference type="Proteomes" id="UP000566819">
    <property type="component" value="Unassembled WGS sequence"/>
</dbReference>
<dbReference type="PROSITE" id="PS50016">
    <property type="entry name" value="ZF_PHD_2"/>
    <property type="match status" value="1"/>
</dbReference>
<evidence type="ECO:0000256" key="7">
    <source>
        <dbReference type="ARBA" id="ARBA00023242"/>
    </source>
</evidence>
<dbReference type="SMART" id="SM00249">
    <property type="entry name" value="PHD"/>
    <property type="match status" value="1"/>
</dbReference>
<dbReference type="PANTHER" id="PTHR10333:SF42">
    <property type="entry name" value="INHIBITOR OF GROWTH PROTEIN 5"/>
    <property type="match status" value="1"/>
</dbReference>
<evidence type="ECO:0000256" key="6">
    <source>
        <dbReference type="ARBA" id="ARBA00022853"/>
    </source>
</evidence>
<keyword evidence="4 10" id="KW-0863">Zinc-finger</keyword>
<feature type="binding site" evidence="9">
    <location>
        <position position="683"/>
    </location>
    <ligand>
        <name>Zn(2+)</name>
        <dbReference type="ChEBI" id="CHEBI:29105"/>
        <label>2</label>
    </ligand>
</feature>
<keyword evidence="15" id="KW-1185">Reference proteome</keyword>
<feature type="site" description="Histone H3K4me3 binding" evidence="8">
    <location>
        <position position="652"/>
    </location>
</feature>
<evidence type="ECO:0000256" key="9">
    <source>
        <dbReference type="PIRSR" id="PIRSR628651-51"/>
    </source>
</evidence>
<feature type="compositionally biased region" description="Basic and acidic residues" evidence="12">
    <location>
        <begin position="287"/>
        <end position="301"/>
    </location>
</feature>
<evidence type="ECO:0000256" key="2">
    <source>
        <dbReference type="ARBA" id="ARBA00010210"/>
    </source>
</evidence>
<feature type="binding site" evidence="9">
    <location>
        <position position="656"/>
    </location>
    <ligand>
        <name>Zn(2+)</name>
        <dbReference type="ChEBI" id="CHEBI:29105"/>
        <label>2</label>
    </ligand>
</feature>
<dbReference type="Pfam" id="PF12998">
    <property type="entry name" value="ING"/>
    <property type="match status" value="2"/>
</dbReference>
<evidence type="ECO:0000256" key="5">
    <source>
        <dbReference type="ARBA" id="ARBA00022833"/>
    </source>
</evidence>
<comment type="function">
    <text evidence="11">Component of an histone acetyltransferase complex.</text>
</comment>
<dbReference type="Gene3D" id="3.30.40.10">
    <property type="entry name" value="Zinc/RING finger domain, C3HC4 (zinc finger)"/>
    <property type="match status" value="1"/>
</dbReference>
<dbReference type="InterPro" id="IPR019786">
    <property type="entry name" value="Zinc_finger_PHD-type_CS"/>
</dbReference>
<evidence type="ECO:0000256" key="8">
    <source>
        <dbReference type="PIRSR" id="PIRSR628651-50"/>
    </source>
</evidence>
<reference evidence="14 15" key="1">
    <citation type="submission" date="2020-03" db="EMBL/GenBank/DDBJ databases">
        <title>Draft Genome Sequence of Cudoniella acicularis.</title>
        <authorList>
            <person name="Buettner E."/>
            <person name="Kellner H."/>
        </authorList>
    </citation>
    <scope>NUCLEOTIDE SEQUENCE [LARGE SCALE GENOMIC DNA]</scope>
    <source>
        <strain evidence="14 15">DSM 108380</strain>
    </source>
</reference>
<dbReference type="OrthoDB" id="4173905at2759"/>
<dbReference type="AlphaFoldDB" id="A0A8H4RS46"/>
<feature type="site" description="Histone H3K4me3 binding" evidence="8">
    <location>
        <position position="648"/>
    </location>
</feature>
<dbReference type="PROSITE" id="PS01359">
    <property type="entry name" value="ZF_PHD_1"/>
    <property type="match status" value="1"/>
</dbReference>
<feature type="compositionally biased region" description="Basic and acidic residues" evidence="12">
    <location>
        <begin position="504"/>
        <end position="514"/>
    </location>
</feature>
<dbReference type="EMBL" id="JAAMPI010000171">
    <property type="protein sequence ID" value="KAF4634628.1"/>
    <property type="molecule type" value="Genomic_DNA"/>
</dbReference>
<dbReference type="SMART" id="SM01408">
    <property type="entry name" value="ING"/>
    <property type="match status" value="1"/>
</dbReference>
<gene>
    <name evidence="14" type="ORF">G7Y89_g3481</name>
</gene>
<keyword evidence="5 9" id="KW-0862">Zinc</keyword>
<evidence type="ECO:0000256" key="1">
    <source>
        <dbReference type="ARBA" id="ARBA00004123"/>
    </source>
</evidence>
<evidence type="ECO:0000313" key="14">
    <source>
        <dbReference type="EMBL" id="KAF4634628.1"/>
    </source>
</evidence>
<feature type="compositionally biased region" description="Polar residues" evidence="12">
    <location>
        <begin position="402"/>
        <end position="422"/>
    </location>
</feature>
<feature type="binding site" evidence="9">
    <location>
        <position position="651"/>
    </location>
    <ligand>
        <name>Zn(2+)</name>
        <dbReference type="ChEBI" id="CHEBI:29105"/>
        <label>2</label>
    </ligand>
</feature>
<protein>
    <recommendedName>
        <fullName evidence="11">Chromatin modification-related protein</fullName>
    </recommendedName>
</protein>
<feature type="region of interest" description="Disordered" evidence="12">
    <location>
        <begin position="280"/>
        <end position="461"/>
    </location>
</feature>
<feature type="binding site" evidence="9">
    <location>
        <position position="680"/>
    </location>
    <ligand>
        <name>Zn(2+)</name>
        <dbReference type="ChEBI" id="CHEBI:29105"/>
        <label>2</label>
    </ligand>
</feature>
<dbReference type="InterPro" id="IPR019787">
    <property type="entry name" value="Znf_PHD-finger"/>
</dbReference>
<dbReference type="InterPro" id="IPR028651">
    <property type="entry name" value="ING_fam"/>
</dbReference>
<feature type="site" description="Histone H3K4me3 binding" evidence="8">
    <location>
        <position position="660"/>
    </location>
</feature>
<feature type="site" description="Histone H3K4me3 binding" evidence="8">
    <location>
        <position position="637"/>
    </location>
</feature>
<comment type="similarity">
    <text evidence="2 11">Belongs to the ING family.</text>
</comment>
<evidence type="ECO:0000256" key="11">
    <source>
        <dbReference type="RuleBase" id="RU361213"/>
    </source>
</evidence>
<feature type="binding site" evidence="9">
    <location>
        <position position="665"/>
    </location>
    <ligand>
        <name>Zn(2+)</name>
        <dbReference type="ChEBI" id="CHEBI:29105"/>
        <label>1</label>
    </ligand>
</feature>